<dbReference type="InterPro" id="IPR010559">
    <property type="entry name" value="Sig_transdc_His_kin_internal"/>
</dbReference>
<organism evidence="3 4">
    <name type="scientific">Pedobacter mendelii</name>
    <dbReference type="NCBI Taxonomy" id="1908240"/>
    <lineage>
        <taxon>Bacteria</taxon>
        <taxon>Pseudomonadati</taxon>
        <taxon>Bacteroidota</taxon>
        <taxon>Sphingobacteriia</taxon>
        <taxon>Sphingobacteriales</taxon>
        <taxon>Sphingobacteriaceae</taxon>
        <taxon>Pedobacter</taxon>
    </lineage>
</organism>
<feature type="transmembrane region" description="Helical" evidence="1">
    <location>
        <begin position="46"/>
        <end position="66"/>
    </location>
</feature>
<feature type="transmembrane region" description="Helical" evidence="1">
    <location>
        <begin position="78"/>
        <end position="98"/>
    </location>
</feature>
<name>A0ABQ2BNX6_9SPHI</name>
<feature type="domain" description="Signal transduction histidine kinase internal region" evidence="2">
    <location>
        <begin position="178"/>
        <end position="249"/>
    </location>
</feature>
<gene>
    <name evidence="3" type="ORF">GCM10008119_35940</name>
</gene>
<evidence type="ECO:0000313" key="4">
    <source>
        <dbReference type="Proteomes" id="UP000645390"/>
    </source>
</evidence>
<keyword evidence="3" id="KW-0418">Kinase</keyword>
<dbReference type="EMBL" id="BMDJ01000014">
    <property type="protein sequence ID" value="GGI29099.1"/>
    <property type="molecule type" value="Genomic_DNA"/>
</dbReference>
<dbReference type="PANTHER" id="PTHR34220:SF7">
    <property type="entry name" value="SENSOR HISTIDINE KINASE YPDA"/>
    <property type="match status" value="1"/>
</dbReference>
<dbReference type="InterPro" id="IPR050640">
    <property type="entry name" value="Bact_2-comp_sensor_kinase"/>
</dbReference>
<keyword evidence="3" id="KW-0808">Transferase</keyword>
<protein>
    <submittedName>
        <fullName evidence="3">Histidine kinase</fullName>
    </submittedName>
</protein>
<sequence>MDSLIGKIPTLKKMLKNYQVHIIAWTAFIFWESVIIGLIYGRFGNFSNYAIHYAVNICIFYLHAYVLQQGFKNPKQAFWKLPLFIISETVVYVSFIYGMDSLLIKYTQVISHAIGNPFQQVLTVLWRCLFFIFFGTGYYFLIRFLSIKLEKERVDKQRFKILLEKEKMEKELALSKNAFLKAQINPHLLFNTLEFVYQRFKYHSPKDAEAILHLADIMRYAASTEDTGEFISLAEEIQQCENLILLYKLTNTNTYINLAYATDINKIKIIPLILITVLENMFKHGNLTSPANSASLDIFVNKNELIISSRNKTSLTKPNYGLNAGLNNIKNRLAFTYGNNSSLEYFTDEDNFFTLTITISCKVLSYNGSSNLVSAN</sequence>
<feature type="transmembrane region" description="Helical" evidence="1">
    <location>
        <begin position="118"/>
        <end position="141"/>
    </location>
</feature>
<feature type="transmembrane region" description="Helical" evidence="1">
    <location>
        <begin position="20"/>
        <end position="40"/>
    </location>
</feature>
<dbReference type="Proteomes" id="UP000645390">
    <property type="component" value="Unassembled WGS sequence"/>
</dbReference>
<evidence type="ECO:0000256" key="1">
    <source>
        <dbReference type="SAM" id="Phobius"/>
    </source>
</evidence>
<proteinExistence type="predicted"/>
<keyword evidence="1" id="KW-1133">Transmembrane helix</keyword>
<reference evidence="4" key="1">
    <citation type="journal article" date="2019" name="Int. J. Syst. Evol. Microbiol.">
        <title>The Global Catalogue of Microorganisms (GCM) 10K type strain sequencing project: providing services to taxonomists for standard genome sequencing and annotation.</title>
        <authorList>
            <consortium name="The Broad Institute Genomics Platform"/>
            <consortium name="The Broad Institute Genome Sequencing Center for Infectious Disease"/>
            <person name="Wu L."/>
            <person name="Ma J."/>
        </authorList>
    </citation>
    <scope>NUCLEOTIDE SEQUENCE [LARGE SCALE GENOMIC DNA]</scope>
    <source>
        <strain evidence="4">CCM 8939</strain>
    </source>
</reference>
<accession>A0ABQ2BNX6</accession>
<keyword evidence="4" id="KW-1185">Reference proteome</keyword>
<evidence type="ECO:0000313" key="3">
    <source>
        <dbReference type="EMBL" id="GGI29099.1"/>
    </source>
</evidence>
<evidence type="ECO:0000259" key="2">
    <source>
        <dbReference type="Pfam" id="PF06580"/>
    </source>
</evidence>
<dbReference type="PANTHER" id="PTHR34220">
    <property type="entry name" value="SENSOR HISTIDINE KINASE YPDA"/>
    <property type="match status" value="1"/>
</dbReference>
<comment type="caution">
    <text evidence="3">The sequence shown here is derived from an EMBL/GenBank/DDBJ whole genome shotgun (WGS) entry which is preliminary data.</text>
</comment>
<dbReference type="Pfam" id="PF06580">
    <property type="entry name" value="His_kinase"/>
    <property type="match status" value="1"/>
</dbReference>
<keyword evidence="1" id="KW-0812">Transmembrane</keyword>
<keyword evidence="1" id="KW-0472">Membrane</keyword>
<dbReference type="GO" id="GO:0016301">
    <property type="term" value="F:kinase activity"/>
    <property type="evidence" value="ECO:0007669"/>
    <property type="project" value="UniProtKB-KW"/>
</dbReference>